<dbReference type="EMBL" id="JANPWB010000003">
    <property type="protein sequence ID" value="KAJ1198927.1"/>
    <property type="molecule type" value="Genomic_DNA"/>
</dbReference>
<feature type="domain" description="Reverse transcriptase" evidence="1">
    <location>
        <begin position="1"/>
        <end position="183"/>
    </location>
</feature>
<accession>A0AAV7VDS3</accession>
<gene>
    <name evidence="2" type="ORF">NDU88_002765</name>
</gene>
<dbReference type="AlphaFoldDB" id="A0AAV7VDS3"/>
<organism evidence="2 3">
    <name type="scientific">Pleurodeles waltl</name>
    <name type="common">Iberian ribbed newt</name>
    <dbReference type="NCBI Taxonomy" id="8319"/>
    <lineage>
        <taxon>Eukaryota</taxon>
        <taxon>Metazoa</taxon>
        <taxon>Chordata</taxon>
        <taxon>Craniata</taxon>
        <taxon>Vertebrata</taxon>
        <taxon>Euteleostomi</taxon>
        <taxon>Amphibia</taxon>
        <taxon>Batrachia</taxon>
        <taxon>Caudata</taxon>
        <taxon>Salamandroidea</taxon>
        <taxon>Salamandridae</taxon>
        <taxon>Pleurodelinae</taxon>
        <taxon>Pleurodeles</taxon>
    </lineage>
</organism>
<comment type="caution">
    <text evidence="2">The sequence shown here is derived from an EMBL/GenBank/DDBJ whole genome shotgun (WGS) entry which is preliminary data.</text>
</comment>
<dbReference type="PROSITE" id="PS50878">
    <property type="entry name" value="RT_POL"/>
    <property type="match status" value="1"/>
</dbReference>
<evidence type="ECO:0000313" key="3">
    <source>
        <dbReference type="Proteomes" id="UP001066276"/>
    </source>
</evidence>
<dbReference type="PANTHER" id="PTHR33332">
    <property type="entry name" value="REVERSE TRANSCRIPTASE DOMAIN-CONTAINING PROTEIN"/>
    <property type="match status" value="1"/>
</dbReference>
<name>A0AAV7VDS3_PLEWA</name>
<sequence length="397" mass="45512">MADSTESALLTTSDSIRRLLDEGQGAVLVLLDLSVEFDTFSPQIMVSRLYQAGIRDSALKILESFLGNRPITVSWADFKAPAFCLPCGVPQASALSPTLFNVYVAPLAKLIRSYGFTPTSYADDTQLIIPVSRNNWEEVADQFCNCMRDINRWMGQNWLKLNTNKTKIVLCGFSNEVWNSRWWPSECGKLPSPSIATKNLEVIFDNCLCFRPQVNAMVKSSYWILKTLRKILTYLQQEERVAVILALVMSRLDYCNSLLLDLDKMSLSKLQLIQNNAARLILDLPLLASASYSLKRLHWLPVGKWIIFKTLCLTFKAVHGGGADYLAARLRWYCPRRELRSKNAYLIHVCRTRKVRWGDKAFTVAAAKHWNSLPWDIRKEENFLTFRRLVKTWLFPR</sequence>
<dbReference type="InterPro" id="IPR000477">
    <property type="entry name" value="RT_dom"/>
</dbReference>
<evidence type="ECO:0000259" key="1">
    <source>
        <dbReference type="PROSITE" id="PS50878"/>
    </source>
</evidence>
<protein>
    <recommendedName>
        <fullName evidence="1">Reverse transcriptase domain-containing protein</fullName>
    </recommendedName>
</protein>
<proteinExistence type="predicted"/>
<dbReference type="Proteomes" id="UP001066276">
    <property type="component" value="Chromosome 2_1"/>
</dbReference>
<dbReference type="Pfam" id="PF00078">
    <property type="entry name" value="RVT_1"/>
    <property type="match status" value="1"/>
</dbReference>
<keyword evidence="3" id="KW-1185">Reference proteome</keyword>
<evidence type="ECO:0000313" key="2">
    <source>
        <dbReference type="EMBL" id="KAJ1198927.1"/>
    </source>
</evidence>
<reference evidence="2" key="1">
    <citation type="journal article" date="2022" name="bioRxiv">
        <title>Sequencing and chromosome-scale assembly of the giantPleurodeles waltlgenome.</title>
        <authorList>
            <person name="Brown T."/>
            <person name="Elewa A."/>
            <person name="Iarovenko S."/>
            <person name="Subramanian E."/>
            <person name="Araus A.J."/>
            <person name="Petzold A."/>
            <person name="Susuki M."/>
            <person name="Suzuki K.-i.T."/>
            <person name="Hayashi T."/>
            <person name="Toyoda A."/>
            <person name="Oliveira C."/>
            <person name="Osipova E."/>
            <person name="Leigh N.D."/>
            <person name="Simon A."/>
            <person name="Yun M.H."/>
        </authorList>
    </citation>
    <scope>NUCLEOTIDE SEQUENCE</scope>
    <source>
        <strain evidence="2">20211129_DDA</strain>
        <tissue evidence="2">Liver</tissue>
    </source>
</reference>